<gene>
    <name evidence="1" type="ORF">BDR25DRAFT_301288</name>
</gene>
<dbReference type="EMBL" id="MU003497">
    <property type="protein sequence ID" value="KAF2474600.1"/>
    <property type="molecule type" value="Genomic_DNA"/>
</dbReference>
<evidence type="ECO:0000313" key="1">
    <source>
        <dbReference type="EMBL" id="KAF2474600.1"/>
    </source>
</evidence>
<accession>A0ACB6R6B5</accession>
<dbReference type="Proteomes" id="UP000799755">
    <property type="component" value="Unassembled WGS sequence"/>
</dbReference>
<name>A0ACB6R6B5_9PLEO</name>
<evidence type="ECO:0000313" key="2">
    <source>
        <dbReference type="Proteomes" id="UP000799755"/>
    </source>
</evidence>
<comment type="caution">
    <text evidence="1">The sequence shown here is derived from an EMBL/GenBank/DDBJ whole genome shotgun (WGS) entry which is preliminary data.</text>
</comment>
<organism evidence="1 2">
    <name type="scientific">Lindgomyces ingoldianus</name>
    <dbReference type="NCBI Taxonomy" id="673940"/>
    <lineage>
        <taxon>Eukaryota</taxon>
        <taxon>Fungi</taxon>
        <taxon>Dikarya</taxon>
        <taxon>Ascomycota</taxon>
        <taxon>Pezizomycotina</taxon>
        <taxon>Dothideomycetes</taxon>
        <taxon>Pleosporomycetidae</taxon>
        <taxon>Pleosporales</taxon>
        <taxon>Lindgomycetaceae</taxon>
        <taxon>Lindgomyces</taxon>
    </lineage>
</organism>
<keyword evidence="2" id="KW-1185">Reference proteome</keyword>
<reference evidence="1" key="1">
    <citation type="journal article" date="2020" name="Stud. Mycol.">
        <title>101 Dothideomycetes genomes: a test case for predicting lifestyles and emergence of pathogens.</title>
        <authorList>
            <person name="Haridas S."/>
            <person name="Albert R."/>
            <person name="Binder M."/>
            <person name="Bloem J."/>
            <person name="Labutti K."/>
            <person name="Salamov A."/>
            <person name="Andreopoulos B."/>
            <person name="Baker S."/>
            <person name="Barry K."/>
            <person name="Bills G."/>
            <person name="Bluhm B."/>
            <person name="Cannon C."/>
            <person name="Castanera R."/>
            <person name="Culley D."/>
            <person name="Daum C."/>
            <person name="Ezra D."/>
            <person name="Gonzalez J."/>
            <person name="Henrissat B."/>
            <person name="Kuo A."/>
            <person name="Liang C."/>
            <person name="Lipzen A."/>
            <person name="Lutzoni F."/>
            <person name="Magnuson J."/>
            <person name="Mondo S."/>
            <person name="Nolan M."/>
            <person name="Ohm R."/>
            <person name="Pangilinan J."/>
            <person name="Park H.-J."/>
            <person name="Ramirez L."/>
            <person name="Alfaro M."/>
            <person name="Sun H."/>
            <person name="Tritt A."/>
            <person name="Yoshinaga Y."/>
            <person name="Zwiers L.-H."/>
            <person name="Turgeon B."/>
            <person name="Goodwin S."/>
            <person name="Spatafora J."/>
            <person name="Crous P."/>
            <person name="Grigoriev I."/>
        </authorList>
    </citation>
    <scope>NUCLEOTIDE SEQUENCE</scope>
    <source>
        <strain evidence="1">ATCC 200398</strain>
    </source>
</reference>
<proteinExistence type="predicted"/>
<protein>
    <submittedName>
        <fullName evidence="1">Uncharacterized protein</fullName>
    </submittedName>
</protein>
<sequence>MSNTLGGGDSSWEELIAWDEELYDPLFQGDTSFTGRSECLHNFSSEYHVSESVTSDQPWAPSAPTSVADGPSSFDYTLSAPPSVVDGPSSIGQTFSWLSASPSFSTTATSPLIGKDEREYASAISFCHGLSSPVNASNELPLARTEHSLPPESFNSSNSFQTASTHIFNPFLATSPQAFSSLDVAASQAFASVGGWVDQPQIVEPSPELEHEGAIPIPQPGSLVYSNTFPSIQWSQEIPQERSRPRAITIPQSNHQAIGYNQSLHPSQRALEIPPILSISPDARPRPRSNTSSKRVSTSEPRRGQNSLTTPSPTLGWVSYQPNLQTNRLVPSGADGNRGRRQRGRTKALTLEQRRNAALMRVVGACSNCKKRKEKCDLGIPCKSCLEHFKGDLIHYPCRDRLLSDLSSSFLSERLGWHPTSRALESFMEPSSFNMTTGLAYTIPLNLGFGPLLFLPTHAIEVYDSNALYHKHVIYSWLPGSSTGDIHTHVVLPAALTPEALDTLSDTLDTHLSLLVTQHFRSFPLYASPLRILREVYIFYRSLPTNTPHSRLLHQSLKLLVLVHIGGDLTLPTPSSDPILAQLVRTSMALDLDEEEITPTPCFIRSQLGSVMPTIALSLMKDVLFRLEQLFLNRECHEWPVALAVLIIVLMTIESIQYHAAKLPYHHKYDTKPTSGQKAEEMERKVDEQGIKSLFSFYTACFSGCHARLRPDWEGEAGPSTENPNPGFSPNNQSPDLKSEDKFIESVREAVKRASQAGYLAIKANEEREGEDMVFFFDRLVARLLLLRTT</sequence>